<feature type="compositionally biased region" description="Basic and acidic residues" evidence="1">
    <location>
        <begin position="182"/>
        <end position="192"/>
    </location>
</feature>
<feature type="compositionally biased region" description="Polar residues" evidence="1">
    <location>
        <begin position="132"/>
        <end position="161"/>
    </location>
</feature>
<proteinExistence type="predicted"/>
<feature type="compositionally biased region" description="Polar residues" evidence="1">
    <location>
        <begin position="370"/>
        <end position="379"/>
    </location>
</feature>
<evidence type="ECO:0000256" key="1">
    <source>
        <dbReference type="SAM" id="MobiDB-lite"/>
    </source>
</evidence>
<feature type="chain" id="PRO_5016307002" description="Trichohyalin-like" evidence="2">
    <location>
        <begin position="19"/>
        <end position="522"/>
    </location>
</feature>
<feature type="region of interest" description="Disordered" evidence="1">
    <location>
        <begin position="20"/>
        <end position="201"/>
    </location>
</feature>
<dbReference type="Proteomes" id="UP000245771">
    <property type="component" value="Unassembled WGS sequence"/>
</dbReference>
<dbReference type="RefSeq" id="XP_025354690.1">
    <property type="nucleotide sequence ID" value="XM_025501052.1"/>
</dbReference>
<protein>
    <recommendedName>
        <fullName evidence="5">Trichohyalin-like</fullName>
    </recommendedName>
</protein>
<feature type="compositionally biased region" description="Basic and acidic residues" evidence="1">
    <location>
        <begin position="455"/>
        <end position="494"/>
    </location>
</feature>
<keyword evidence="2" id="KW-0732">Signal</keyword>
<feature type="compositionally biased region" description="Polar residues" evidence="1">
    <location>
        <begin position="317"/>
        <end position="327"/>
    </location>
</feature>
<gene>
    <name evidence="3" type="ORF">FA14DRAFT_181015</name>
</gene>
<name>A0A316VBB5_9BASI</name>
<evidence type="ECO:0008006" key="5">
    <source>
        <dbReference type="Google" id="ProtNLM"/>
    </source>
</evidence>
<feature type="region of interest" description="Disordered" evidence="1">
    <location>
        <begin position="370"/>
        <end position="392"/>
    </location>
</feature>
<evidence type="ECO:0000256" key="2">
    <source>
        <dbReference type="SAM" id="SignalP"/>
    </source>
</evidence>
<evidence type="ECO:0000313" key="3">
    <source>
        <dbReference type="EMBL" id="PWN34388.1"/>
    </source>
</evidence>
<reference evidence="3 4" key="1">
    <citation type="journal article" date="2018" name="Mol. Biol. Evol.">
        <title>Broad Genomic Sampling Reveals a Smut Pathogenic Ancestry of the Fungal Clade Ustilaginomycotina.</title>
        <authorList>
            <person name="Kijpornyongpan T."/>
            <person name="Mondo S.J."/>
            <person name="Barry K."/>
            <person name="Sandor L."/>
            <person name="Lee J."/>
            <person name="Lipzen A."/>
            <person name="Pangilinan J."/>
            <person name="LaButti K."/>
            <person name="Hainaut M."/>
            <person name="Henrissat B."/>
            <person name="Grigoriev I.V."/>
            <person name="Spatafora J.W."/>
            <person name="Aime M.C."/>
        </authorList>
    </citation>
    <scope>NUCLEOTIDE SEQUENCE [LARGE SCALE GENOMIC DNA]</scope>
    <source>
        <strain evidence="3 4">MCA 3882</strain>
    </source>
</reference>
<sequence length="522" mass="62365">MLTVISLSLSFETIQVLGQTKEPKDFDLNKTPPPEDVLEGETVHSQYPIDKTGMTTDTLNKAEVVRKKTKRKRKAEVDLNEENERKRAYSRERSRRRRQGLLERNRGKGQKRLYIDLNRTPSLEPEDVVALSPSQQNAEVQSNQGHPNRPSDINSGQTIQLDQVDPNDPAERRRKRKQISNAKRDRRADTERQKKRRQQLRERQLAGTLLQSDIRHLETKRKKDKAYRVRKKKEIQEYALKWRQKNSGYNKDRVRQWKEQHPEKVNEYRMKYREKERLKKKALSEKQDDDAVKYLILYFALMQSMHVHGQMKRTRSFDLNETPSPASSPGHDTLLLSLGQQNGDSHSYPEHITGNQIGSTNAESAIHGNSQTANHYQSNPSKEPKRWKRKPKIIISGKSEKQREVERLASKRYRDRIRERKLAGTLTEQDMRYFENMKKRKKKYEENHLEEIRDHHAQWREKNRQRNNEKRNKLRSENLERAREKESQYRERNRVTIRKRRMQFYYRKKEQNNQSKADENNN</sequence>
<feature type="signal peptide" evidence="2">
    <location>
        <begin position="1"/>
        <end position="18"/>
    </location>
</feature>
<accession>A0A316VBB5</accession>
<keyword evidence="4" id="KW-1185">Reference proteome</keyword>
<organism evidence="3 4">
    <name type="scientific">Meira miltonrushii</name>
    <dbReference type="NCBI Taxonomy" id="1280837"/>
    <lineage>
        <taxon>Eukaryota</taxon>
        <taxon>Fungi</taxon>
        <taxon>Dikarya</taxon>
        <taxon>Basidiomycota</taxon>
        <taxon>Ustilaginomycotina</taxon>
        <taxon>Exobasidiomycetes</taxon>
        <taxon>Exobasidiales</taxon>
        <taxon>Brachybasidiaceae</taxon>
        <taxon>Meira</taxon>
    </lineage>
</organism>
<dbReference type="AlphaFoldDB" id="A0A316VBB5"/>
<dbReference type="InParanoid" id="A0A316VBB5"/>
<feature type="compositionally biased region" description="Basic and acidic residues" evidence="1">
    <location>
        <begin position="82"/>
        <end position="92"/>
    </location>
</feature>
<dbReference type="GeneID" id="37022833"/>
<feature type="compositionally biased region" description="Basic and acidic residues" evidence="1">
    <location>
        <begin position="507"/>
        <end position="522"/>
    </location>
</feature>
<feature type="region of interest" description="Disordered" evidence="1">
    <location>
        <begin position="317"/>
        <end position="345"/>
    </location>
</feature>
<feature type="region of interest" description="Disordered" evidence="1">
    <location>
        <begin position="455"/>
        <end position="522"/>
    </location>
</feature>
<dbReference type="EMBL" id="KZ819604">
    <property type="protein sequence ID" value="PWN34388.1"/>
    <property type="molecule type" value="Genomic_DNA"/>
</dbReference>
<evidence type="ECO:0000313" key="4">
    <source>
        <dbReference type="Proteomes" id="UP000245771"/>
    </source>
</evidence>